<accession>A0ABV4FAK3</accession>
<evidence type="ECO:0000256" key="1">
    <source>
        <dbReference type="SAM" id="MobiDB-lite"/>
    </source>
</evidence>
<dbReference type="PANTHER" id="PTHR38447">
    <property type="entry name" value="TRANSCRIPTION FACTOR YDEB-RELATED"/>
    <property type="match status" value="1"/>
</dbReference>
<dbReference type="PANTHER" id="PTHR38447:SF1">
    <property type="entry name" value="RNA POLYMERASE-BINDING TRANSCRIPTION FACTOR CARD"/>
    <property type="match status" value="1"/>
</dbReference>
<evidence type="ECO:0000259" key="2">
    <source>
        <dbReference type="SMART" id="SM01058"/>
    </source>
</evidence>
<reference evidence="3 4" key="1">
    <citation type="submission" date="2024-07" db="EMBL/GenBank/DDBJ databases">
        <title>Genomic Encyclopedia of Type Strains, Phase V (KMG-V): Genome sequencing to study the core and pangenomes of soil and plant-associated prokaryotes.</title>
        <authorList>
            <person name="Whitman W."/>
        </authorList>
    </citation>
    <scope>NUCLEOTIDE SEQUENCE [LARGE SCALE GENOMIC DNA]</scope>
    <source>
        <strain evidence="3 4">USDA 415</strain>
    </source>
</reference>
<name>A0ABV4FAK3_BRAEL</name>
<feature type="region of interest" description="Disordered" evidence="1">
    <location>
        <begin position="112"/>
        <end position="151"/>
    </location>
</feature>
<dbReference type="Proteomes" id="UP001565471">
    <property type="component" value="Unassembled WGS sequence"/>
</dbReference>
<dbReference type="SUPFAM" id="SSF141259">
    <property type="entry name" value="CarD-like"/>
    <property type="match status" value="1"/>
</dbReference>
<gene>
    <name evidence="3" type="ORF">ABIF29_007267</name>
</gene>
<dbReference type="InterPro" id="IPR003711">
    <property type="entry name" value="CarD-like/TRCF_RID"/>
</dbReference>
<protein>
    <recommendedName>
        <fullName evidence="2">CarD-like/TRCF RNAP-interacting domain-containing protein</fullName>
    </recommendedName>
</protein>
<dbReference type="Pfam" id="PF02559">
    <property type="entry name" value="CarD_TRCF_RID"/>
    <property type="match status" value="1"/>
</dbReference>
<dbReference type="InterPro" id="IPR052531">
    <property type="entry name" value="CarD-like_regulator"/>
</dbReference>
<organism evidence="3 4">
    <name type="scientific">Bradyrhizobium elkanii</name>
    <dbReference type="NCBI Taxonomy" id="29448"/>
    <lineage>
        <taxon>Bacteria</taxon>
        <taxon>Pseudomonadati</taxon>
        <taxon>Pseudomonadota</taxon>
        <taxon>Alphaproteobacteria</taxon>
        <taxon>Hyphomicrobiales</taxon>
        <taxon>Nitrobacteraceae</taxon>
        <taxon>Bradyrhizobium</taxon>
    </lineage>
</organism>
<evidence type="ECO:0000313" key="4">
    <source>
        <dbReference type="Proteomes" id="UP001565471"/>
    </source>
</evidence>
<dbReference type="Gene3D" id="2.40.10.170">
    <property type="match status" value="1"/>
</dbReference>
<dbReference type="EMBL" id="JBGBZA010000002">
    <property type="protein sequence ID" value="MEY9320468.1"/>
    <property type="molecule type" value="Genomic_DNA"/>
</dbReference>
<dbReference type="InterPro" id="IPR036101">
    <property type="entry name" value="CarD-like/TRCF_RID_sf"/>
</dbReference>
<feature type="domain" description="CarD-like/TRCF RNAP-interacting" evidence="2">
    <location>
        <begin position="154"/>
        <end position="217"/>
    </location>
</feature>
<dbReference type="SMART" id="SM01058">
    <property type="entry name" value="CarD_TRCF"/>
    <property type="match status" value="1"/>
</dbReference>
<keyword evidence="4" id="KW-1185">Reference proteome</keyword>
<evidence type="ECO:0000313" key="3">
    <source>
        <dbReference type="EMBL" id="MEY9320468.1"/>
    </source>
</evidence>
<comment type="caution">
    <text evidence="3">The sequence shown here is derived from an EMBL/GenBank/DDBJ whole genome shotgun (WGS) entry which is preliminary data.</text>
</comment>
<sequence>MGFLRDWFDRQTQKGPTEVEEMPNPLLGWRLQHFVCIPAEQGWLKHYFQFLDKEGRREEFIVFYTDTIGGYSYERTAHRRQPEESYALLSERGPWSMSISFLIDLGKRLPANTQSPSNHHATGVHIERRPAPPPQDPEPLQGQSTSHPSPAAHDFIVGEHVVYPKHGVGKIMAVEQQEIAGNQVELFVIHFKTNKMTLRIPTANLGKVGLRKLSDEL</sequence>
<proteinExistence type="predicted"/>
<dbReference type="RefSeq" id="WP_253576879.1">
    <property type="nucleotide sequence ID" value="NZ_CP126026.1"/>
</dbReference>